<evidence type="ECO:0000256" key="1">
    <source>
        <dbReference type="ARBA" id="ARBA00004141"/>
    </source>
</evidence>
<comment type="subcellular location">
    <subcellularLocation>
        <location evidence="1">Membrane</location>
        <topology evidence="1">Multi-pass membrane protein</topology>
    </subcellularLocation>
</comment>
<protein>
    <submittedName>
        <fullName evidence="7">Trwi protein</fullName>
    </submittedName>
</protein>
<evidence type="ECO:0000256" key="2">
    <source>
        <dbReference type="ARBA" id="ARBA00007802"/>
    </source>
</evidence>
<evidence type="ECO:0000256" key="4">
    <source>
        <dbReference type="ARBA" id="ARBA00022989"/>
    </source>
</evidence>
<sequence length="250" mass="25605">ITTTPDALAAALISDPATGTTAGNVLDEATDKGFQVASKAFDKQGWFSSEGWLYGAFGVLAMLATAILVSVGGAFIILAKVALAVLAALGPFFIFALLWQSTSRFFEMWCGQVMNYGLLIILTSTVFMLIMGVFSNYMADVELDGSQNAAYALGGAIIIASASIILLLQLPAIAGGLAGGVGLGFMWEMRMIRGAMGSFGRTGSDGRVSGRSGIAGASRIAGSTGAAGAQAGWNAGKKVFGYARGKLTGT</sequence>
<reference evidence="7 8" key="1">
    <citation type="submission" date="2016-10" db="EMBL/GenBank/DDBJ databases">
        <title>The Draft Genome Sequence of the Potato Rhizosphere Bacteria Ochrobactrum sp. IPA7.2.</title>
        <authorList>
            <person name="Gogoleva N.E."/>
            <person name="Khlopko Y.A."/>
            <person name="Burygin G.L."/>
            <person name="Plotnikov A.O."/>
        </authorList>
    </citation>
    <scope>NUCLEOTIDE SEQUENCE [LARGE SCALE GENOMIC DNA]</scope>
    <source>
        <strain evidence="7 8">IPA7.2</strain>
    </source>
</reference>
<feature type="transmembrane region" description="Helical" evidence="6">
    <location>
        <begin position="52"/>
        <end position="77"/>
    </location>
</feature>
<dbReference type="Proteomes" id="UP000182985">
    <property type="component" value="Unassembled WGS sequence"/>
</dbReference>
<gene>
    <name evidence="7" type="ORF">BLA27_27780</name>
</gene>
<keyword evidence="8" id="KW-1185">Reference proteome</keyword>
<feature type="transmembrane region" description="Helical" evidence="6">
    <location>
        <begin position="83"/>
        <end position="101"/>
    </location>
</feature>
<evidence type="ECO:0000256" key="3">
    <source>
        <dbReference type="ARBA" id="ARBA00022692"/>
    </source>
</evidence>
<dbReference type="GO" id="GO:0016020">
    <property type="term" value="C:membrane"/>
    <property type="evidence" value="ECO:0007669"/>
    <property type="project" value="UniProtKB-SubCell"/>
</dbReference>
<dbReference type="GO" id="GO:0030255">
    <property type="term" value="P:protein secretion by the type IV secretion system"/>
    <property type="evidence" value="ECO:0007669"/>
    <property type="project" value="InterPro"/>
</dbReference>
<name>A0A1J6HUH1_9HYPH</name>
<feature type="non-terminal residue" evidence="7">
    <location>
        <position position="1"/>
    </location>
</feature>
<dbReference type="RefSeq" id="WP_071634587.1">
    <property type="nucleotide sequence ID" value="NZ_MOEC01000069.1"/>
</dbReference>
<feature type="transmembrane region" description="Helical" evidence="6">
    <location>
        <begin position="154"/>
        <end position="187"/>
    </location>
</feature>
<evidence type="ECO:0000313" key="7">
    <source>
        <dbReference type="EMBL" id="OIS90250.1"/>
    </source>
</evidence>
<dbReference type="EMBL" id="MOEC01000069">
    <property type="protein sequence ID" value="OIS90250.1"/>
    <property type="molecule type" value="Genomic_DNA"/>
</dbReference>
<dbReference type="AlphaFoldDB" id="A0A1J6HUH1"/>
<evidence type="ECO:0000256" key="6">
    <source>
        <dbReference type="SAM" id="Phobius"/>
    </source>
</evidence>
<proteinExistence type="inferred from homology"/>
<evidence type="ECO:0000313" key="8">
    <source>
        <dbReference type="Proteomes" id="UP000182985"/>
    </source>
</evidence>
<accession>A0A1J6HUH1</accession>
<keyword evidence="4 6" id="KW-1133">Transmembrane helix</keyword>
<comment type="similarity">
    <text evidence="2">Belongs to the TrbL/VirB6 family.</text>
</comment>
<comment type="caution">
    <text evidence="7">The sequence shown here is derived from an EMBL/GenBank/DDBJ whole genome shotgun (WGS) entry which is preliminary data.</text>
</comment>
<dbReference type="InterPro" id="IPR007688">
    <property type="entry name" value="Conjugal_tfr_TrbL/VirB6"/>
</dbReference>
<keyword evidence="3 6" id="KW-0812">Transmembrane</keyword>
<organism evidence="7 8">
    <name type="scientific">Brucella cytisi</name>
    <dbReference type="NCBI Taxonomy" id="407152"/>
    <lineage>
        <taxon>Bacteria</taxon>
        <taxon>Pseudomonadati</taxon>
        <taxon>Pseudomonadota</taxon>
        <taxon>Alphaproteobacteria</taxon>
        <taxon>Hyphomicrobiales</taxon>
        <taxon>Brucellaceae</taxon>
        <taxon>Brucella/Ochrobactrum group</taxon>
        <taxon>Brucella</taxon>
    </lineage>
</organism>
<dbReference type="OrthoDB" id="7854576at2"/>
<dbReference type="Pfam" id="PF04610">
    <property type="entry name" value="TrbL"/>
    <property type="match status" value="1"/>
</dbReference>
<evidence type="ECO:0000256" key="5">
    <source>
        <dbReference type="ARBA" id="ARBA00023136"/>
    </source>
</evidence>
<keyword evidence="5 6" id="KW-0472">Membrane</keyword>
<feature type="transmembrane region" description="Helical" evidence="6">
    <location>
        <begin position="113"/>
        <end position="134"/>
    </location>
</feature>